<dbReference type="RefSeq" id="WP_008732383.1">
    <property type="nucleotide sequence ID" value="NZ_CP019914.1"/>
</dbReference>
<keyword evidence="3" id="KW-1185">Reference proteome</keyword>
<dbReference type="InterPro" id="IPR027417">
    <property type="entry name" value="P-loop_NTPase"/>
</dbReference>
<dbReference type="Gene3D" id="3.40.50.300">
    <property type="entry name" value="P-loop containing nucleotide triphosphate hydrolases"/>
    <property type="match status" value="1"/>
</dbReference>
<accession>A0AAC9TTT4</accession>
<dbReference type="SUPFAM" id="SSF52540">
    <property type="entry name" value="P-loop containing nucleoside triphosphate hydrolases"/>
    <property type="match status" value="1"/>
</dbReference>
<dbReference type="InterPro" id="IPR011704">
    <property type="entry name" value="ATPase_dyneun-rel_AAA"/>
</dbReference>
<reference evidence="2 3" key="1">
    <citation type="submission" date="2017-02" db="EMBL/GenBank/DDBJ databases">
        <title>Complete genome sequence of Brachyspira hampsonii genomovar I strain NSH-16 (ATCC BAA-2463).</title>
        <authorList>
            <person name="Mirajkar N.S."/>
            <person name="Gebhart C.J."/>
        </authorList>
    </citation>
    <scope>NUCLEOTIDE SEQUENCE [LARGE SCALE GENOMIC DNA]</scope>
    <source>
        <strain evidence="2 3">NSH-16</strain>
    </source>
</reference>
<dbReference type="GO" id="GO:0005524">
    <property type="term" value="F:ATP binding"/>
    <property type="evidence" value="ECO:0007669"/>
    <property type="project" value="InterPro"/>
</dbReference>
<protein>
    <recommendedName>
        <fullName evidence="1">AAA+ ATPase domain-containing protein</fullName>
    </recommendedName>
</protein>
<dbReference type="InterPro" id="IPR003593">
    <property type="entry name" value="AAA+_ATPase"/>
</dbReference>
<dbReference type="KEGG" id="bhp:BHAMNSH16_08585"/>
<dbReference type="EMBL" id="CP019914">
    <property type="protein sequence ID" value="ASJ21691.1"/>
    <property type="molecule type" value="Genomic_DNA"/>
</dbReference>
<proteinExistence type="predicted"/>
<dbReference type="PANTHER" id="PTHR37291:SF1">
    <property type="entry name" value="TYPE IV METHYL-DIRECTED RESTRICTION ENZYME ECOKMCRB SUBUNIT"/>
    <property type="match status" value="1"/>
</dbReference>
<dbReference type="GO" id="GO:0016887">
    <property type="term" value="F:ATP hydrolysis activity"/>
    <property type="evidence" value="ECO:0007669"/>
    <property type="project" value="InterPro"/>
</dbReference>
<dbReference type="REBASE" id="210395">
    <property type="entry name" value="BhaNSH16McrBC3P"/>
</dbReference>
<dbReference type="Pfam" id="PF07728">
    <property type="entry name" value="AAA_5"/>
    <property type="match status" value="1"/>
</dbReference>
<evidence type="ECO:0000313" key="3">
    <source>
        <dbReference type="Proteomes" id="UP000264880"/>
    </source>
</evidence>
<feature type="domain" description="AAA+ ATPase" evidence="1">
    <location>
        <begin position="204"/>
        <end position="394"/>
    </location>
</feature>
<dbReference type="SMART" id="SM00382">
    <property type="entry name" value="AAA"/>
    <property type="match status" value="1"/>
</dbReference>
<gene>
    <name evidence="2" type="ORF">BHAMNSH16_08585</name>
</gene>
<dbReference type="Proteomes" id="UP000264880">
    <property type="component" value="Chromosome"/>
</dbReference>
<dbReference type="PANTHER" id="PTHR37291">
    <property type="entry name" value="5-METHYLCYTOSINE-SPECIFIC RESTRICTION ENZYME B"/>
    <property type="match status" value="1"/>
</dbReference>
<dbReference type="InterPro" id="IPR052934">
    <property type="entry name" value="Methyl-DNA_Rec/Restrict_Enz"/>
</dbReference>
<dbReference type="CDD" id="cd00009">
    <property type="entry name" value="AAA"/>
    <property type="match status" value="1"/>
</dbReference>
<evidence type="ECO:0000259" key="1">
    <source>
        <dbReference type="SMART" id="SM00382"/>
    </source>
</evidence>
<evidence type="ECO:0000313" key="2">
    <source>
        <dbReference type="EMBL" id="ASJ21691.1"/>
    </source>
</evidence>
<sequence length="505" mass="59176">MRYWVFKHGSKDWGADIVNQAYQNNYCYCQFEYRTENSDDERVSFQDTGAVTKNWKFLKEVKVGDIIISGRSDLKFAWGYAIKPRFENPNLEKKAANCNKIIQEKYNELRSDNYYGYVEFEDCECFYENLEGGTGGWGQRIDVDKWNDYKKYGIYYPTSSNYKYNTIQEISKEDALNIVRALKNDPNFQFKEDVMEDYKKLLENNYNLILTGAPGTGKTYLAKQVAAKMIFSNNKEYAEDLEDDDNFKNQCKFVQFHPSYDYTDFVEGLRPIKDIDGKIGFERKDGVFKEFCKNALQNRSSKFVFIIDEINRGEISKIFGELFFAIDTGYRGEIGRVKTQYNNLISNDETDDEFEDGFFVPENVYIIGTMNDIDRSVESMDFAMRRRFAWKEIKAKDTQYMLDNILDNVILVETKERMNKLNEAIEKIEGFNSSYHIGASYFLKLKNYYDNSIDNKEEAFNNLWENHLKGLLYEYLRGMPDAESQLDELKNAYNLISTNGNAAII</sequence>
<dbReference type="AlphaFoldDB" id="A0AAC9TTT4"/>
<name>A0AAC9TTT4_9SPIR</name>
<organism evidence="2 3">
    <name type="scientific">Brachyspira hampsonii</name>
    <dbReference type="NCBI Taxonomy" id="1287055"/>
    <lineage>
        <taxon>Bacteria</taxon>
        <taxon>Pseudomonadati</taxon>
        <taxon>Spirochaetota</taxon>
        <taxon>Spirochaetia</taxon>
        <taxon>Brachyspirales</taxon>
        <taxon>Brachyspiraceae</taxon>
        <taxon>Brachyspira</taxon>
    </lineage>
</organism>